<reference evidence="1 2" key="1">
    <citation type="journal article" date="2017" name="Environ. Microbiol.">
        <title>Decay of the glycolytic pathway and adaptation to intranuclear parasitism within Enterocytozoonidae microsporidia.</title>
        <authorList>
            <person name="Wiredu Boakye D."/>
            <person name="Jaroenlak P."/>
            <person name="Prachumwat A."/>
            <person name="Williams T.A."/>
            <person name="Bateman K.S."/>
            <person name="Itsathitphaisarn O."/>
            <person name="Sritunyalucksana K."/>
            <person name="Paszkiewicz K.H."/>
            <person name="Moore K.A."/>
            <person name="Stentiford G.D."/>
            <person name="Williams B.A."/>
        </authorList>
    </citation>
    <scope>NUCLEOTIDE SEQUENCE [LARGE SCALE GENOMIC DNA]</scope>
    <source>
        <strain evidence="1 2">GB1</strain>
    </source>
</reference>
<dbReference type="VEuPathDB" id="MicrosporidiaDB:HERIO_1963"/>
<name>A0A1X0Q8I4_9MICR</name>
<dbReference type="Proteomes" id="UP000192356">
    <property type="component" value="Unassembled WGS sequence"/>
</dbReference>
<dbReference type="VEuPathDB" id="MicrosporidiaDB:A0H76_1373"/>
<sequence>MIFNLLLVIKYNCSSLTDNVEQSIPENTNVCELNPLNQTVVSENDSSSETRNEQLLTDKEINFILEDIDLSEKFLFENSEDFFESNENKNKDNYENLILSIDPDPIPAVNKDSIPAINKDSIPAINSDPTPDINKDSIHDINKDSISDINKDSISDIKIITKISH</sequence>
<dbReference type="EMBL" id="LVKB01000132">
    <property type="protein sequence ID" value="ORD96068.1"/>
    <property type="molecule type" value="Genomic_DNA"/>
</dbReference>
<organism evidence="1 2">
    <name type="scientific">Hepatospora eriocheir</name>
    <dbReference type="NCBI Taxonomy" id="1081669"/>
    <lineage>
        <taxon>Eukaryota</taxon>
        <taxon>Fungi</taxon>
        <taxon>Fungi incertae sedis</taxon>
        <taxon>Microsporidia</taxon>
        <taxon>Hepatosporidae</taxon>
        <taxon>Hepatospora</taxon>
    </lineage>
</organism>
<dbReference type="AlphaFoldDB" id="A0A1X0Q8I4"/>
<accession>A0A1X0Q8I4</accession>
<protein>
    <submittedName>
        <fullName evidence="1">Uncharacterized protein</fullName>
    </submittedName>
</protein>
<evidence type="ECO:0000313" key="1">
    <source>
        <dbReference type="EMBL" id="ORD96068.1"/>
    </source>
</evidence>
<gene>
    <name evidence="1" type="ORF">HERIO_1963</name>
</gene>
<proteinExistence type="predicted"/>
<keyword evidence="2" id="KW-1185">Reference proteome</keyword>
<evidence type="ECO:0000313" key="2">
    <source>
        <dbReference type="Proteomes" id="UP000192356"/>
    </source>
</evidence>
<comment type="caution">
    <text evidence="1">The sequence shown here is derived from an EMBL/GenBank/DDBJ whole genome shotgun (WGS) entry which is preliminary data.</text>
</comment>